<dbReference type="EMBL" id="KZ293424">
    <property type="protein sequence ID" value="PBK71099.1"/>
    <property type="molecule type" value="Genomic_DNA"/>
</dbReference>
<evidence type="ECO:0000313" key="1">
    <source>
        <dbReference type="EMBL" id="PBK71099.1"/>
    </source>
</evidence>
<accession>A0A2H3BJS5</accession>
<evidence type="ECO:0000313" key="2">
    <source>
        <dbReference type="Proteomes" id="UP000218334"/>
    </source>
</evidence>
<name>A0A2H3BJS5_9AGAR</name>
<protein>
    <submittedName>
        <fullName evidence="1">Uncharacterized protein</fullName>
    </submittedName>
</protein>
<reference evidence="2" key="1">
    <citation type="journal article" date="2017" name="Nat. Ecol. Evol.">
        <title>Genome expansion and lineage-specific genetic innovations in the forest pathogenic fungi Armillaria.</title>
        <authorList>
            <person name="Sipos G."/>
            <person name="Prasanna A.N."/>
            <person name="Walter M.C."/>
            <person name="O'Connor E."/>
            <person name="Balint B."/>
            <person name="Krizsan K."/>
            <person name="Kiss B."/>
            <person name="Hess J."/>
            <person name="Varga T."/>
            <person name="Slot J."/>
            <person name="Riley R."/>
            <person name="Boka B."/>
            <person name="Rigling D."/>
            <person name="Barry K."/>
            <person name="Lee J."/>
            <person name="Mihaltcheva S."/>
            <person name="LaButti K."/>
            <person name="Lipzen A."/>
            <person name="Waldron R."/>
            <person name="Moloney N.M."/>
            <person name="Sperisen C."/>
            <person name="Kredics L."/>
            <person name="Vagvoelgyi C."/>
            <person name="Patrignani A."/>
            <person name="Fitzpatrick D."/>
            <person name="Nagy I."/>
            <person name="Doyle S."/>
            <person name="Anderson J.B."/>
            <person name="Grigoriev I.V."/>
            <person name="Gueldener U."/>
            <person name="Muensterkoetter M."/>
            <person name="Nagy L.G."/>
        </authorList>
    </citation>
    <scope>NUCLEOTIDE SEQUENCE [LARGE SCALE GENOMIC DNA]</scope>
    <source>
        <strain evidence="2">28-4</strain>
    </source>
</reference>
<dbReference type="AlphaFoldDB" id="A0A2H3BJS5"/>
<keyword evidence="2" id="KW-1185">Reference proteome</keyword>
<dbReference type="Proteomes" id="UP000218334">
    <property type="component" value="Unassembled WGS sequence"/>
</dbReference>
<gene>
    <name evidence="1" type="ORF">ARMSODRAFT_63478</name>
</gene>
<organism evidence="1 2">
    <name type="scientific">Armillaria solidipes</name>
    <dbReference type="NCBI Taxonomy" id="1076256"/>
    <lineage>
        <taxon>Eukaryota</taxon>
        <taxon>Fungi</taxon>
        <taxon>Dikarya</taxon>
        <taxon>Basidiomycota</taxon>
        <taxon>Agaricomycotina</taxon>
        <taxon>Agaricomycetes</taxon>
        <taxon>Agaricomycetidae</taxon>
        <taxon>Agaricales</taxon>
        <taxon>Marasmiineae</taxon>
        <taxon>Physalacriaceae</taxon>
        <taxon>Armillaria</taxon>
    </lineage>
</organism>
<sequence length="158" mass="18536">MDDVGFPFRAACTRNDPRRSIQAEDCNTFEPLAVTVKRFGPFTSAAVLLVQRHSDNEKAILKLADRRLGYRSGKGGPVPWSPSLEDHLRHAVREFQEGVGHNWFELIRDDENRPDTKIWEDWMWEVSTWRYKLSNHNTELAAYRLLHRLQGQYIPRLF</sequence>
<proteinExistence type="predicted"/>